<dbReference type="InterPro" id="IPR036759">
    <property type="entry name" value="TPK_catalytic_sf"/>
</dbReference>
<evidence type="ECO:0000259" key="6">
    <source>
        <dbReference type="Pfam" id="PF04263"/>
    </source>
</evidence>
<dbReference type="CDD" id="cd07995">
    <property type="entry name" value="TPK"/>
    <property type="match status" value="1"/>
</dbReference>
<proteinExistence type="predicted"/>
<feature type="domain" description="Thiamin pyrophosphokinase catalytic" evidence="6">
    <location>
        <begin position="31"/>
        <end position="121"/>
    </location>
</feature>
<dbReference type="Pfam" id="PF04263">
    <property type="entry name" value="TPK_catalytic"/>
    <property type="match status" value="1"/>
</dbReference>
<evidence type="ECO:0000256" key="2">
    <source>
        <dbReference type="ARBA" id="ARBA00022741"/>
    </source>
</evidence>
<dbReference type="RefSeq" id="WP_164352066.1">
    <property type="nucleotide sequence ID" value="NZ_JAABNT010000001.1"/>
</dbReference>
<dbReference type="InterPro" id="IPR006282">
    <property type="entry name" value="Thi_PPkinase"/>
</dbReference>
<dbReference type="GO" id="GO:0030975">
    <property type="term" value="F:thiamine binding"/>
    <property type="evidence" value="ECO:0007669"/>
    <property type="project" value="InterPro"/>
</dbReference>
<dbReference type="InterPro" id="IPR007371">
    <property type="entry name" value="TPK_catalytic"/>
</dbReference>
<comment type="caution">
    <text evidence="7">The sequence shown here is derived from an EMBL/GenBank/DDBJ whole genome shotgun (WGS) entry which is preliminary data.</text>
</comment>
<dbReference type="Gene3D" id="3.40.50.10240">
    <property type="entry name" value="Thiamin pyrophosphokinase, catalytic domain"/>
    <property type="match status" value="1"/>
</dbReference>
<keyword evidence="2" id="KW-0547">Nucleotide-binding</keyword>
<dbReference type="EMBL" id="JAABNT010000001">
    <property type="protein sequence ID" value="NEK21242.1"/>
    <property type="molecule type" value="Genomic_DNA"/>
</dbReference>
<evidence type="ECO:0000313" key="8">
    <source>
        <dbReference type="Proteomes" id="UP000468591"/>
    </source>
</evidence>
<dbReference type="GO" id="GO:0006772">
    <property type="term" value="P:thiamine metabolic process"/>
    <property type="evidence" value="ECO:0007669"/>
    <property type="project" value="UniProtKB-UniRule"/>
</dbReference>
<reference evidence="7 8" key="1">
    <citation type="submission" date="2020-01" db="EMBL/GenBank/DDBJ databases">
        <title>Sulfitobacter sediminilitoris sp. nov., isolated from a tidal flat.</title>
        <authorList>
            <person name="Park S."/>
            <person name="Yoon J.-H."/>
        </authorList>
    </citation>
    <scope>NUCLEOTIDE SEQUENCE [LARGE SCALE GENOMIC DNA]</scope>
    <source>
        <strain evidence="7 8">JBTF-M27</strain>
    </source>
</reference>
<dbReference type="InterPro" id="IPR053149">
    <property type="entry name" value="TPK"/>
</dbReference>
<protein>
    <recommendedName>
        <fullName evidence="5">Thiamine diphosphokinase</fullName>
        <ecNumber evidence="5">2.7.6.2</ecNumber>
    </recommendedName>
</protein>
<sequence length="229" mass="24438">MIDPIVHSTSPVTLVGAGEATPQDLQKSLMLAPTCVAADSGATLALSHGADIAALIGDFDSVTPDILAEIPSERHFRVAEQTSTDFEKALTRIAAPVVLGIGFLGGRIDHQLAVFHTLVTFPDRPCVLLGPQEVVCLAPPHIELPLEAGELVSLFPMGAVTGRSAGLNWPIEGLSFSPSSRIGTSNRALGRVSLEMDGPEMLLILPRRLMPVLVQRFLQPDVARWPFRA</sequence>
<accession>A0A6P0C573</accession>
<gene>
    <name evidence="7" type="ORF">GV827_02345</name>
</gene>
<keyword evidence="4" id="KW-0067">ATP-binding</keyword>
<evidence type="ECO:0000256" key="4">
    <source>
        <dbReference type="ARBA" id="ARBA00022840"/>
    </source>
</evidence>
<name>A0A6P0C573_9RHOB</name>
<evidence type="ECO:0000256" key="1">
    <source>
        <dbReference type="ARBA" id="ARBA00022679"/>
    </source>
</evidence>
<dbReference type="GO" id="GO:0004788">
    <property type="term" value="F:thiamine diphosphokinase activity"/>
    <property type="evidence" value="ECO:0007669"/>
    <property type="project" value="UniProtKB-UniRule"/>
</dbReference>
<dbReference type="GO" id="GO:0016301">
    <property type="term" value="F:kinase activity"/>
    <property type="evidence" value="ECO:0007669"/>
    <property type="project" value="UniProtKB-KW"/>
</dbReference>
<dbReference type="InterPro" id="IPR036371">
    <property type="entry name" value="TPK_B1-bd_sf"/>
</dbReference>
<evidence type="ECO:0000256" key="3">
    <source>
        <dbReference type="ARBA" id="ARBA00022777"/>
    </source>
</evidence>
<dbReference type="GO" id="GO:0005524">
    <property type="term" value="F:ATP binding"/>
    <property type="evidence" value="ECO:0007669"/>
    <property type="project" value="UniProtKB-KW"/>
</dbReference>
<keyword evidence="3 7" id="KW-0418">Kinase</keyword>
<organism evidence="7 8">
    <name type="scientific">Sulfitobacter sediminilitoris</name>
    <dbReference type="NCBI Taxonomy" id="2698830"/>
    <lineage>
        <taxon>Bacteria</taxon>
        <taxon>Pseudomonadati</taxon>
        <taxon>Pseudomonadota</taxon>
        <taxon>Alphaproteobacteria</taxon>
        <taxon>Rhodobacterales</taxon>
        <taxon>Roseobacteraceae</taxon>
        <taxon>Sulfitobacter</taxon>
    </lineage>
</organism>
<dbReference type="SUPFAM" id="SSF63999">
    <property type="entry name" value="Thiamin pyrophosphokinase, catalytic domain"/>
    <property type="match status" value="1"/>
</dbReference>
<dbReference type="Proteomes" id="UP000468591">
    <property type="component" value="Unassembled WGS sequence"/>
</dbReference>
<keyword evidence="8" id="KW-1185">Reference proteome</keyword>
<dbReference type="AlphaFoldDB" id="A0A6P0C573"/>
<dbReference type="GO" id="GO:0009229">
    <property type="term" value="P:thiamine diphosphate biosynthetic process"/>
    <property type="evidence" value="ECO:0007669"/>
    <property type="project" value="InterPro"/>
</dbReference>
<dbReference type="SUPFAM" id="SSF63862">
    <property type="entry name" value="Thiamin pyrophosphokinase, substrate-binding domain"/>
    <property type="match status" value="1"/>
</dbReference>
<dbReference type="PANTHER" id="PTHR41299">
    <property type="entry name" value="THIAMINE PYROPHOSPHOKINASE"/>
    <property type="match status" value="1"/>
</dbReference>
<dbReference type="PANTHER" id="PTHR41299:SF1">
    <property type="entry name" value="THIAMINE PYROPHOSPHOKINASE"/>
    <property type="match status" value="1"/>
</dbReference>
<dbReference type="NCBIfam" id="TIGR01378">
    <property type="entry name" value="thi_PPkinase"/>
    <property type="match status" value="1"/>
</dbReference>
<dbReference type="EC" id="2.7.6.2" evidence="5"/>
<evidence type="ECO:0000313" key="7">
    <source>
        <dbReference type="EMBL" id="NEK21242.1"/>
    </source>
</evidence>
<evidence type="ECO:0000256" key="5">
    <source>
        <dbReference type="NCBIfam" id="TIGR01378"/>
    </source>
</evidence>
<keyword evidence="1 7" id="KW-0808">Transferase</keyword>